<dbReference type="Proteomes" id="UP001626537">
    <property type="component" value="Chromosome"/>
</dbReference>
<dbReference type="EMBL" id="CP136864">
    <property type="protein sequence ID" value="WOJ94275.1"/>
    <property type="molecule type" value="Genomic_DNA"/>
</dbReference>
<dbReference type="Gene3D" id="3.90.550.10">
    <property type="entry name" value="Spore Coat Polysaccharide Biosynthesis Protein SpsA, Chain A"/>
    <property type="match status" value="1"/>
</dbReference>
<evidence type="ECO:0000259" key="1">
    <source>
        <dbReference type="Pfam" id="PF00535"/>
    </source>
</evidence>
<feature type="domain" description="Glycosyltransferase 2-like" evidence="1">
    <location>
        <begin position="16"/>
        <end position="148"/>
    </location>
</feature>
<dbReference type="RefSeq" id="WP_407348908.1">
    <property type="nucleotide sequence ID" value="NZ_CP136864.1"/>
</dbReference>
<evidence type="ECO:0000313" key="2">
    <source>
        <dbReference type="EMBL" id="WOJ94275.1"/>
    </source>
</evidence>
<dbReference type="InterPro" id="IPR029044">
    <property type="entry name" value="Nucleotide-diphossugar_trans"/>
</dbReference>
<dbReference type="SUPFAM" id="SSF53448">
    <property type="entry name" value="Nucleotide-diphospho-sugar transferases"/>
    <property type="match status" value="1"/>
</dbReference>
<dbReference type="EC" id="2.4.-.-" evidence="2"/>
<protein>
    <submittedName>
        <fullName evidence="2">Glycosyltransferase family 2 protein</fullName>
        <ecNumber evidence="2">2.4.-.-</ecNumber>
    </submittedName>
</protein>
<keyword evidence="2" id="KW-0808">Transferase</keyword>
<dbReference type="InterPro" id="IPR001173">
    <property type="entry name" value="Glyco_trans_2-like"/>
</dbReference>
<organism evidence="2 3">
    <name type="scientific">Congregibacter variabilis</name>
    <dbReference type="NCBI Taxonomy" id="3081200"/>
    <lineage>
        <taxon>Bacteria</taxon>
        <taxon>Pseudomonadati</taxon>
        <taxon>Pseudomonadota</taxon>
        <taxon>Gammaproteobacteria</taxon>
        <taxon>Cellvibrionales</taxon>
        <taxon>Halieaceae</taxon>
        <taxon>Congregibacter</taxon>
    </lineage>
</organism>
<sequence length="262" mass="29329">MNFDTTHNSPPAVSVSVITVAFNCIGTLPSTLESVKLQSLPNVEHIVIDGASTDGTTKFLEERRGQLSALISEPDDGIYDALNKGIEVSSGDVIGFLHADDVFGSNDVLTEVAEKFKDSSVQAVYGDLQYVHFDNLSSIVRHWKSGPFSRARLVRGWMPPHPTLYVRREWYERIGGFDTKYRIAADYLSILQMFSAPHFKVAYIPKVLVKMRVGGVSNRSIRNILRKSYEDYQALRETGVGGLGTLFAKNLSKLNQFFYRKN</sequence>
<dbReference type="PANTHER" id="PTHR43685">
    <property type="entry name" value="GLYCOSYLTRANSFERASE"/>
    <property type="match status" value="1"/>
</dbReference>
<dbReference type="PANTHER" id="PTHR43685:SF2">
    <property type="entry name" value="GLYCOSYLTRANSFERASE 2-LIKE DOMAIN-CONTAINING PROTEIN"/>
    <property type="match status" value="1"/>
</dbReference>
<dbReference type="InterPro" id="IPR050834">
    <property type="entry name" value="Glycosyltransf_2"/>
</dbReference>
<keyword evidence="3" id="KW-1185">Reference proteome</keyword>
<gene>
    <name evidence="2" type="ORF">R0135_03705</name>
</gene>
<reference evidence="2 3" key="1">
    <citation type="submission" date="2023-10" db="EMBL/GenBank/DDBJ databases">
        <title>Two novel species belonging to the OM43/NOR5 clade.</title>
        <authorList>
            <person name="Park M."/>
        </authorList>
    </citation>
    <scope>NUCLEOTIDE SEQUENCE [LARGE SCALE GENOMIC DNA]</scope>
    <source>
        <strain evidence="2 3">IMCC43200</strain>
    </source>
</reference>
<keyword evidence="2" id="KW-0328">Glycosyltransferase</keyword>
<name>A0ABZ0I725_9GAMM</name>
<dbReference type="Pfam" id="PF00535">
    <property type="entry name" value="Glycos_transf_2"/>
    <property type="match status" value="1"/>
</dbReference>
<accession>A0ABZ0I725</accession>
<evidence type="ECO:0000313" key="3">
    <source>
        <dbReference type="Proteomes" id="UP001626537"/>
    </source>
</evidence>
<dbReference type="GO" id="GO:0016757">
    <property type="term" value="F:glycosyltransferase activity"/>
    <property type="evidence" value="ECO:0007669"/>
    <property type="project" value="UniProtKB-KW"/>
</dbReference>
<proteinExistence type="predicted"/>
<dbReference type="CDD" id="cd06433">
    <property type="entry name" value="GT_2_WfgS_like"/>
    <property type="match status" value="1"/>
</dbReference>